<dbReference type="InterPro" id="IPR036942">
    <property type="entry name" value="Beta-barrel_TonB_sf"/>
</dbReference>
<gene>
    <name evidence="10" type="ORF">SAMN05421823_11474</name>
</gene>
<comment type="subcellular location">
    <subcellularLocation>
        <location evidence="1 7">Cell outer membrane</location>
        <topology evidence="1 7">Multi-pass membrane protein</topology>
    </subcellularLocation>
</comment>
<evidence type="ECO:0000256" key="7">
    <source>
        <dbReference type="PROSITE-ProRule" id="PRU01360"/>
    </source>
</evidence>
<sequence>MHTLRLVFLLMLTAASLRVSAQGRTLSGQVTSDDGPLPGATVLEKGTANGTITDLEGHFQLSLLYDSSQFVIVSYVGFDEQVIDITNQQSNLEVHLQYNLTELQDVVVVGYGTQKKENLTGAVGQIDSKAIQGKPVVNAYQALQGETPGLVVQQGTSEPGTNPQINIRGLSTINGTTPLIVVDGVISSLNNINPNNIASVSVLKDAASASIYGSRAANGVILVTTKSGEAGKPKFTYSTMVGLQQPTNFPKVADSWEYATLRNEALVNSGMAPAFTQQQILDYKEHGPNVSHYRSLFQEYAPQSSHDLSLSGADKGLNYFMSLGYLSQNSLFKGPDYGYKRYNFRINLDKEISDRLKVGGRISAVRNDIKDHAWFTEWLIEPTVRTPPLYNIVDESGNYTLVSGSNGNSLARLETGGGRQSQNDEVLGNVSLEYEVVPNLKLKGVLGGNITSNQTHEFRKSIQYAYPGGGDNQNSVSEQYSRSLYLNPYVTANYVKTIAGKHRIDALVGASTERYQTRFFGVTGLDVPGNEFGVINNASEILRSGTTGSANAWAINSFFGRAGYAFADKYLLEANLRYDGSSRFSKENRWGIFPSVSAGWVISQESFFNALASVVSFAKIRASWGQLGNQDINDLYGYQSLVGVSSNVYAFGNVGVPGAYYSVSNANRTWETSTMKNLGLDLSFFRNQLEFTFDVFDNLTENILLQLPVPATYGLGQPYQNAGSVRNQGWEASVRVQQSTGSVQHALSLNVSDNLNEVVNLQGREFISGFDVQNILREGYPLYSYYALRSDGFFNSADEIAAHATPLFATSVKPGDIKYIDRNSDGQIDYENDRFIIGNPFPRYTFGATYRADWKGLDFSIFVQGVGKRQQWVRGEVVEAFHNNNEGPVFKQHLDRWTPVNTDATYPRLTVGSESVNNAARSDFWIYDAHYLRLKNVQIGYTVASGLLSKIHVSNARIYLTGLNLLTWSPFNIGLDPEVSASLNGGGAASSGRVYPVSRVYSTGLEITF</sequence>
<keyword evidence="8" id="KW-0732">Signal</keyword>
<evidence type="ECO:0000256" key="1">
    <source>
        <dbReference type="ARBA" id="ARBA00004571"/>
    </source>
</evidence>
<dbReference type="AlphaFoldDB" id="A0A1G9TP41"/>
<evidence type="ECO:0000256" key="4">
    <source>
        <dbReference type="ARBA" id="ARBA00022692"/>
    </source>
</evidence>
<keyword evidence="5 7" id="KW-0472">Membrane</keyword>
<dbReference type="InterPro" id="IPR039426">
    <property type="entry name" value="TonB-dep_rcpt-like"/>
</dbReference>
<protein>
    <submittedName>
        <fullName evidence="10">TonB-linked outer membrane protein, SusC/RagA family</fullName>
    </submittedName>
</protein>
<organism evidence="10 11">
    <name type="scientific">Catalinimonas alkaloidigena</name>
    <dbReference type="NCBI Taxonomy" id="1075417"/>
    <lineage>
        <taxon>Bacteria</taxon>
        <taxon>Pseudomonadati</taxon>
        <taxon>Bacteroidota</taxon>
        <taxon>Cytophagia</taxon>
        <taxon>Cytophagales</taxon>
        <taxon>Catalimonadaceae</taxon>
        <taxon>Catalinimonas</taxon>
    </lineage>
</organism>
<evidence type="ECO:0000256" key="5">
    <source>
        <dbReference type="ARBA" id="ARBA00023136"/>
    </source>
</evidence>
<proteinExistence type="inferred from homology"/>
<dbReference type="NCBIfam" id="TIGR04056">
    <property type="entry name" value="OMP_RagA_SusC"/>
    <property type="match status" value="1"/>
</dbReference>
<evidence type="ECO:0000313" key="11">
    <source>
        <dbReference type="Proteomes" id="UP000198510"/>
    </source>
</evidence>
<dbReference type="PROSITE" id="PS52016">
    <property type="entry name" value="TONB_DEPENDENT_REC_3"/>
    <property type="match status" value="1"/>
</dbReference>
<dbReference type="Gene3D" id="2.170.130.10">
    <property type="entry name" value="TonB-dependent receptor, plug domain"/>
    <property type="match status" value="1"/>
</dbReference>
<evidence type="ECO:0000256" key="2">
    <source>
        <dbReference type="ARBA" id="ARBA00022448"/>
    </source>
</evidence>
<dbReference type="GO" id="GO:0009279">
    <property type="term" value="C:cell outer membrane"/>
    <property type="evidence" value="ECO:0007669"/>
    <property type="project" value="UniProtKB-SubCell"/>
</dbReference>
<evidence type="ECO:0000256" key="6">
    <source>
        <dbReference type="ARBA" id="ARBA00023237"/>
    </source>
</evidence>
<dbReference type="InterPro" id="IPR012910">
    <property type="entry name" value="Plug_dom"/>
</dbReference>
<dbReference type="Pfam" id="PF13715">
    <property type="entry name" value="CarbopepD_reg_2"/>
    <property type="match status" value="1"/>
</dbReference>
<keyword evidence="11" id="KW-1185">Reference proteome</keyword>
<dbReference type="Pfam" id="PF07715">
    <property type="entry name" value="Plug"/>
    <property type="match status" value="1"/>
</dbReference>
<evidence type="ECO:0000256" key="3">
    <source>
        <dbReference type="ARBA" id="ARBA00022452"/>
    </source>
</evidence>
<evidence type="ECO:0000313" key="10">
    <source>
        <dbReference type="EMBL" id="SDM49412.1"/>
    </source>
</evidence>
<keyword evidence="2 7" id="KW-0813">Transport</keyword>
<dbReference type="RefSeq" id="WP_218127195.1">
    <property type="nucleotide sequence ID" value="NZ_FNFO01000014.1"/>
</dbReference>
<dbReference type="Proteomes" id="UP000198510">
    <property type="component" value="Unassembled WGS sequence"/>
</dbReference>
<dbReference type="InterPro" id="IPR008969">
    <property type="entry name" value="CarboxyPept-like_regulatory"/>
</dbReference>
<keyword evidence="6 7" id="KW-0998">Cell outer membrane</keyword>
<dbReference type="InterPro" id="IPR037066">
    <property type="entry name" value="Plug_dom_sf"/>
</dbReference>
<name>A0A1G9TP41_9BACT</name>
<dbReference type="InterPro" id="IPR023996">
    <property type="entry name" value="TonB-dep_OMP_SusC/RagA"/>
</dbReference>
<dbReference type="EMBL" id="FNFO01000014">
    <property type="protein sequence ID" value="SDM49412.1"/>
    <property type="molecule type" value="Genomic_DNA"/>
</dbReference>
<dbReference type="SUPFAM" id="SSF49464">
    <property type="entry name" value="Carboxypeptidase regulatory domain-like"/>
    <property type="match status" value="1"/>
</dbReference>
<feature type="chain" id="PRO_5011569463" evidence="8">
    <location>
        <begin position="22"/>
        <end position="1009"/>
    </location>
</feature>
<keyword evidence="3 7" id="KW-1134">Transmembrane beta strand</keyword>
<evidence type="ECO:0000256" key="8">
    <source>
        <dbReference type="SAM" id="SignalP"/>
    </source>
</evidence>
<dbReference type="STRING" id="1075417.SAMN05421823_11474"/>
<accession>A0A1G9TP41</accession>
<feature type="domain" description="TonB-dependent receptor plug" evidence="9">
    <location>
        <begin position="116"/>
        <end position="220"/>
    </location>
</feature>
<dbReference type="InterPro" id="IPR023997">
    <property type="entry name" value="TonB-dep_OMP_SusC/RagA_CS"/>
</dbReference>
<reference evidence="10 11" key="1">
    <citation type="submission" date="2016-10" db="EMBL/GenBank/DDBJ databases">
        <authorList>
            <person name="de Groot N.N."/>
        </authorList>
    </citation>
    <scope>NUCLEOTIDE SEQUENCE [LARGE SCALE GENOMIC DNA]</scope>
    <source>
        <strain evidence="10 11">DSM 25186</strain>
    </source>
</reference>
<dbReference type="SUPFAM" id="SSF56935">
    <property type="entry name" value="Porins"/>
    <property type="match status" value="1"/>
</dbReference>
<dbReference type="Gene3D" id="2.40.170.20">
    <property type="entry name" value="TonB-dependent receptor, beta-barrel domain"/>
    <property type="match status" value="1"/>
</dbReference>
<dbReference type="NCBIfam" id="TIGR04057">
    <property type="entry name" value="SusC_RagA_signa"/>
    <property type="match status" value="1"/>
</dbReference>
<feature type="signal peptide" evidence="8">
    <location>
        <begin position="1"/>
        <end position="21"/>
    </location>
</feature>
<comment type="similarity">
    <text evidence="7">Belongs to the TonB-dependent receptor family.</text>
</comment>
<evidence type="ECO:0000259" key="9">
    <source>
        <dbReference type="Pfam" id="PF07715"/>
    </source>
</evidence>
<keyword evidence="4 7" id="KW-0812">Transmembrane</keyword>